<evidence type="ECO:0000313" key="2">
    <source>
        <dbReference type="EMBL" id="KAE8284116.1"/>
    </source>
</evidence>
<keyword evidence="2" id="KW-0813">Transport</keyword>
<dbReference type="GO" id="GO:0034220">
    <property type="term" value="P:monoatomic ion transmembrane transport"/>
    <property type="evidence" value="ECO:0007669"/>
    <property type="project" value="UniProtKB-KW"/>
</dbReference>
<protein>
    <submittedName>
        <fullName evidence="2">Calcium-activated potassium channel subunit alpha-1</fullName>
    </submittedName>
</protein>
<proteinExistence type="predicted"/>
<keyword evidence="1" id="KW-0812">Transmembrane</keyword>
<gene>
    <name evidence="2" type="ORF">D5F01_LYC17444</name>
</gene>
<name>A0A6G0HYR8_LARCR</name>
<feature type="transmembrane region" description="Helical" evidence="1">
    <location>
        <begin position="38"/>
        <end position="60"/>
    </location>
</feature>
<keyword evidence="2" id="KW-0406">Ion transport</keyword>
<dbReference type="Proteomes" id="UP000424527">
    <property type="component" value="Unassembled WGS sequence"/>
</dbReference>
<sequence length="201" mass="22248">MSRNREKFNPDPSIQISKMNVIIPFSPDVPCDSNGQRMWWAFLASSMVTFFGGLFIILLWRTLKYLWTVCCHCNAKKKDVHRITTGDGIKRTDKDDPAASEVGWMTSVKDWAGVMISAQTLTGRVLLTLGFRLDVSVVICNGYSNNMPMALWERREGCLPPVDSGAKGIVCDFHRAQCNRVNNVGASLGSLPVSKSAAIFG</sequence>
<keyword evidence="3" id="KW-1185">Reference proteome</keyword>
<accession>A0A6G0HYR8</accession>
<evidence type="ECO:0000256" key="1">
    <source>
        <dbReference type="SAM" id="Phobius"/>
    </source>
</evidence>
<evidence type="ECO:0000313" key="3">
    <source>
        <dbReference type="Proteomes" id="UP000424527"/>
    </source>
</evidence>
<keyword evidence="1" id="KW-1133">Transmembrane helix</keyword>
<organism evidence="2 3">
    <name type="scientific">Larimichthys crocea</name>
    <name type="common">Large yellow croaker</name>
    <name type="synonym">Pseudosciaena crocea</name>
    <dbReference type="NCBI Taxonomy" id="215358"/>
    <lineage>
        <taxon>Eukaryota</taxon>
        <taxon>Metazoa</taxon>
        <taxon>Chordata</taxon>
        <taxon>Craniata</taxon>
        <taxon>Vertebrata</taxon>
        <taxon>Euteleostomi</taxon>
        <taxon>Actinopterygii</taxon>
        <taxon>Neopterygii</taxon>
        <taxon>Teleostei</taxon>
        <taxon>Neoteleostei</taxon>
        <taxon>Acanthomorphata</taxon>
        <taxon>Eupercaria</taxon>
        <taxon>Sciaenidae</taxon>
        <taxon>Larimichthys</taxon>
    </lineage>
</organism>
<reference evidence="2 3" key="1">
    <citation type="submission" date="2019-07" db="EMBL/GenBank/DDBJ databases">
        <title>Chromosome genome assembly for large yellow croaker.</title>
        <authorList>
            <person name="Xiao S."/>
        </authorList>
    </citation>
    <scope>NUCLEOTIDE SEQUENCE [LARGE SCALE GENOMIC DNA]</scope>
    <source>
        <strain evidence="2">JMULYC20181020</strain>
        <tissue evidence="2">Muscle</tissue>
    </source>
</reference>
<keyword evidence="1" id="KW-0472">Membrane</keyword>
<dbReference type="AlphaFoldDB" id="A0A6G0HYR8"/>
<keyword evidence="2" id="KW-0407">Ion channel</keyword>
<comment type="caution">
    <text evidence="2">The sequence shown here is derived from an EMBL/GenBank/DDBJ whole genome shotgun (WGS) entry which is preliminary data.</text>
</comment>
<dbReference type="EMBL" id="REGW02000017">
    <property type="protein sequence ID" value="KAE8284116.1"/>
    <property type="molecule type" value="Genomic_DNA"/>
</dbReference>